<dbReference type="EMBL" id="JAVRFL010000008">
    <property type="protein sequence ID" value="MDT0529145.1"/>
    <property type="molecule type" value="Genomic_DNA"/>
</dbReference>
<dbReference type="Gene3D" id="2.30.38.10">
    <property type="entry name" value="Luciferase, Domain 3"/>
    <property type="match status" value="1"/>
</dbReference>
<dbReference type="PANTHER" id="PTHR45527:SF1">
    <property type="entry name" value="FATTY ACID SYNTHASE"/>
    <property type="match status" value="1"/>
</dbReference>
<dbReference type="InterPro" id="IPR045851">
    <property type="entry name" value="AMP-bd_C_sf"/>
</dbReference>
<evidence type="ECO:0000259" key="2">
    <source>
        <dbReference type="PROSITE" id="PS50075"/>
    </source>
</evidence>
<dbReference type="PROSITE" id="PS00455">
    <property type="entry name" value="AMP_BINDING"/>
    <property type="match status" value="1"/>
</dbReference>
<feature type="region of interest" description="Disordered" evidence="1">
    <location>
        <begin position="1"/>
        <end position="21"/>
    </location>
</feature>
<dbReference type="RefSeq" id="WP_311411316.1">
    <property type="nucleotide sequence ID" value="NZ_JAVRFL010000008.1"/>
</dbReference>
<dbReference type="Gene3D" id="1.10.1200.10">
    <property type="entry name" value="ACP-like"/>
    <property type="match status" value="1"/>
</dbReference>
<dbReference type="InterPro" id="IPR009081">
    <property type="entry name" value="PP-bd_ACP"/>
</dbReference>
<keyword evidence="4" id="KW-1185">Reference proteome</keyword>
<dbReference type="InterPro" id="IPR036736">
    <property type="entry name" value="ACP-like_sf"/>
</dbReference>
<dbReference type="InterPro" id="IPR010071">
    <property type="entry name" value="AA_adenyl_dom"/>
</dbReference>
<protein>
    <submittedName>
        <fullName evidence="3">Non-ribosomal peptide synthetase</fullName>
    </submittedName>
</protein>
<proteinExistence type="predicted"/>
<sequence>MTETTEAPTSRTGSAPTSATTAGAAAIPDVVGLIERCAAGTPDAAAVTMGDTHLTYRQLDRRADGLARRLRDLGVGPGRIVGLHADRSPELIVGLLAVLKSGGAYLPLDPALPDDRLRFMVDDAAASIVLTRPGRHGPMAGGSYDLVSLDGDGDGDGARLGAGAGAGPRDLAYVMYTSGSTGRPKGVMVERQGLANYVRWLMAEFSPGNPVHSLLHSSIAFDFSATNIYLPLVTGGSLALAPPDADHEALARLLQDSRLDLVRVTPSHAELLDAATGGRTPPPGPRYVVVGGEILRAHQVSTLRRLFPGSVVYNHYGPTETVIGRCFLRLDESAGFHLDDYAAHDPVPVGGPIPNTLLTVRPREPEATADDTDELLIGGLGLARGYLNLPTLTERNFVTLPDGTRAYRTGDLVRLDDRRRLVVVGRTDDQVKIRGHRMELGEVEACLRASDEVRAAAVVKVASPRDALVAFVVPERDGHLDPAALRAGLARRLPNYMLPHRFVVLDALPLSANRKLDRAALAALAVAPAPRPVAEPSDPQPESREERFLRCVRDVLGLSELSADDDFLALGGDSIAAMKLAARCRAIGIELRYTHILVARSLGETLDGAAR</sequence>
<feature type="compositionally biased region" description="Low complexity" evidence="1">
    <location>
        <begin position="7"/>
        <end position="21"/>
    </location>
</feature>
<gene>
    <name evidence="3" type="ORF">RM555_09085</name>
</gene>
<dbReference type="SUPFAM" id="SSF56801">
    <property type="entry name" value="Acetyl-CoA synthetase-like"/>
    <property type="match status" value="1"/>
</dbReference>
<feature type="domain" description="Carrier" evidence="2">
    <location>
        <begin position="539"/>
        <end position="611"/>
    </location>
</feature>
<accession>A0ABU2WU96</accession>
<dbReference type="Gene3D" id="3.30.300.30">
    <property type="match status" value="1"/>
</dbReference>
<dbReference type="Pfam" id="PF00501">
    <property type="entry name" value="AMP-binding"/>
    <property type="match status" value="1"/>
</dbReference>
<dbReference type="Proteomes" id="UP001180973">
    <property type="component" value="Unassembled WGS sequence"/>
</dbReference>
<evidence type="ECO:0000313" key="4">
    <source>
        <dbReference type="Proteomes" id="UP001180973"/>
    </source>
</evidence>
<reference evidence="3" key="1">
    <citation type="submission" date="2023-09" db="EMBL/GenBank/DDBJ databases">
        <title>30 novel species of actinomycetes from the DSMZ collection.</title>
        <authorList>
            <person name="Nouioui I."/>
        </authorList>
    </citation>
    <scope>NUCLEOTIDE SEQUENCE</scope>
    <source>
        <strain evidence="3">DSM 115977</strain>
    </source>
</reference>
<dbReference type="Pfam" id="PF13193">
    <property type="entry name" value="AMP-binding_C"/>
    <property type="match status" value="1"/>
</dbReference>
<name>A0ABU2WU96_9ACTN</name>
<dbReference type="SUPFAM" id="SSF47336">
    <property type="entry name" value="ACP-like"/>
    <property type="match status" value="1"/>
</dbReference>
<dbReference type="Gene3D" id="3.40.50.980">
    <property type="match status" value="2"/>
</dbReference>
<dbReference type="PROSITE" id="PS50075">
    <property type="entry name" value="CARRIER"/>
    <property type="match status" value="1"/>
</dbReference>
<comment type="caution">
    <text evidence="3">The sequence shown here is derived from an EMBL/GenBank/DDBJ whole genome shotgun (WGS) entry which is preliminary data.</text>
</comment>
<dbReference type="PANTHER" id="PTHR45527">
    <property type="entry name" value="NONRIBOSOMAL PEPTIDE SYNTHETASE"/>
    <property type="match status" value="1"/>
</dbReference>
<evidence type="ECO:0000256" key="1">
    <source>
        <dbReference type="SAM" id="MobiDB-lite"/>
    </source>
</evidence>
<dbReference type="InterPro" id="IPR000873">
    <property type="entry name" value="AMP-dep_synth/lig_dom"/>
</dbReference>
<dbReference type="CDD" id="cd05930">
    <property type="entry name" value="A_NRPS"/>
    <property type="match status" value="1"/>
</dbReference>
<dbReference type="InterPro" id="IPR025110">
    <property type="entry name" value="AMP-bd_C"/>
</dbReference>
<dbReference type="InterPro" id="IPR020459">
    <property type="entry name" value="AMP-binding"/>
</dbReference>
<dbReference type="PRINTS" id="PR00154">
    <property type="entry name" value="AMPBINDING"/>
</dbReference>
<organism evidence="3 4">
    <name type="scientific">Micromonospora reichwaldensis</name>
    <dbReference type="NCBI Taxonomy" id="3075516"/>
    <lineage>
        <taxon>Bacteria</taxon>
        <taxon>Bacillati</taxon>
        <taxon>Actinomycetota</taxon>
        <taxon>Actinomycetes</taxon>
        <taxon>Micromonosporales</taxon>
        <taxon>Micromonosporaceae</taxon>
        <taxon>Micromonospora</taxon>
    </lineage>
</organism>
<evidence type="ECO:0000313" key="3">
    <source>
        <dbReference type="EMBL" id="MDT0529145.1"/>
    </source>
</evidence>
<dbReference type="InterPro" id="IPR020845">
    <property type="entry name" value="AMP-binding_CS"/>
</dbReference>
<dbReference type="NCBIfam" id="TIGR01733">
    <property type="entry name" value="AA-adenyl-dom"/>
    <property type="match status" value="1"/>
</dbReference>
<dbReference type="Pfam" id="PF00550">
    <property type="entry name" value="PP-binding"/>
    <property type="match status" value="1"/>
</dbReference>